<dbReference type="AlphaFoldDB" id="A0A8X6HHX6"/>
<sequence length="115" mass="13210">MEIVKKPLQTPESDVEKEIEEILCIAEETLVLQSSRNLCDRSILKMPTKFDSFVLLAEHIEPETYKDAMASEDSDKWLSAMKEELESLSNNNTWILVNLPSNIKVIGNRWVCKVK</sequence>
<accession>A0A8X6HHX6</accession>
<dbReference type="OrthoDB" id="6435466at2759"/>
<protein>
    <submittedName>
        <fullName evidence="1">Retrovirus-related Pol polyprotein from transposon TNT 1-94</fullName>
    </submittedName>
</protein>
<keyword evidence="2" id="KW-1185">Reference proteome</keyword>
<dbReference type="Proteomes" id="UP000887116">
    <property type="component" value="Unassembled WGS sequence"/>
</dbReference>
<proteinExistence type="predicted"/>
<dbReference type="EMBL" id="BMAO01038290">
    <property type="protein sequence ID" value="GFR23863.1"/>
    <property type="molecule type" value="Genomic_DNA"/>
</dbReference>
<evidence type="ECO:0000313" key="2">
    <source>
        <dbReference type="Proteomes" id="UP000887116"/>
    </source>
</evidence>
<evidence type="ECO:0000313" key="1">
    <source>
        <dbReference type="EMBL" id="GFR23863.1"/>
    </source>
</evidence>
<organism evidence="1 2">
    <name type="scientific">Trichonephila clavata</name>
    <name type="common">Joro spider</name>
    <name type="synonym">Nephila clavata</name>
    <dbReference type="NCBI Taxonomy" id="2740835"/>
    <lineage>
        <taxon>Eukaryota</taxon>
        <taxon>Metazoa</taxon>
        <taxon>Ecdysozoa</taxon>
        <taxon>Arthropoda</taxon>
        <taxon>Chelicerata</taxon>
        <taxon>Arachnida</taxon>
        <taxon>Araneae</taxon>
        <taxon>Araneomorphae</taxon>
        <taxon>Entelegynae</taxon>
        <taxon>Araneoidea</taxon>
        <taxon>Nephilidae</taxon>
        <taxon>Trichonephila</taxon>
    </lineage>
</organism>
<name>A0A8X6HHX6_TRICU</name>
<comment type="caution">
    <text evidence="1">The sequence shown here is derived from an EMBL/GenBank/DDBJ whole genome shotgun (WGS) entry which is preliminary data.</text>
</comment>
<reference evidence="1" key="1">
    <citation type="submission" date="2020-07" db="EMBL/GenBank/DDBJ databases">
        <title>Multicomponent nature underlies the extraordinary mechanical properties of spider dragline silk.</title>
        <authorList>
            <person name="Kono N."/>
            <person name="Nakamura H."/>
            <person name="Mori M."/>
            <person name="Yoshida Y."/>
            <person name="Ohtoshi R."/>
            <person name="Malay A.D."/>
            <person name="Moran D.A.P."/>
            <person name="Tomita M."/>
            <person name="Numata K."/>
            <person name="Arakawa K."/>
        </authorList>
    </citation>
    <scope>NUCLEOTIDE SEQUENCE</scope>
</reference>
<gene>
    <name evidence="1" type="primary">POLX_999</name>
    <name evidence="1" type="ORF">TNCT_139401</name>
</gene>